<evidence type="ECO:0000313" key="1">
    <source>
        <dbReference type="EMBL" id="NKM48731.1"/>
    </source>
</evidence>
<reference evidence="1" key="1">
    <citation type="submission" date="2019-10" db="EMBL/GenBank/DDBJ databases">
        <title>Rhizobium leguminosarum symbiovar viciae collection.</title>
        <authorList>
            <person name="Boivin S."/>
            <person name="Lepetit M."/>
        </authorList>
    </citation>
    <scope>NUCLEOTIDE SEQUENCE</scope>
    <source>
        <strain evidence="1">L143</strain>
    </source>
</reference>
<dbReference type="EMBL" id="WIEZ01000018">
    <property type="protein sequence ID" value="NKM48731.1"/>
    <property type="molecule type" value="Genomic_DNA"/>
</dbReference>
<sequence length="124" mass="13611">MGEIRHLSSTEFSKGRNLERIVAAARADAGLWLMVKERETERQAIRAEVGREGGGENAIDRSAPARLTPTITELVDDLVSRMFGICPPEMLMTVQQALLDAAKGELRAVQATVHSKPAENDDRN</sequence>
<dbReference type="Proteomes" id="UP000662259">
    <property type="component" value="Unassembled WGS sequence"/>
</dbReference>
<dbReference type="AlphaFoldDB" id="A0A8I2GVK0"/>
<accession>A0A8I2GVK0</accession>
<evidence type="ECO:0000313" key="2">
    <source>
        <dbReference type="Proteomes" id="UP000662259"/>
    </source>
</evidence>
<protein>
    <submittedName>
        <fullName evidence="1">Uncharacterized protein</fullName>
    </submittedName>
</protein>
<proteinExistence type="predicted"/>
<comment type="caution">
    <text evidence="1">The sequence shown here is derived from an EMBL/GenBank/DDBJ whole genome shotgun (WGS) entry which is preliminary data.</text>
</comment>
<name>A0A8I2GVK0_RHILV</name>
<organism evidence="1 2">
    <name type="scientific">Rhizobium leguminosarum bv. viciae</name>
    <dbReference type="NCBI Taxonomy" id="387"/>
    <lineage>
        <taxon>Bacteria</taxon>
        <taxon>Pseudomonadati</taxon>
        <taxon>Pseudomonadota</taxon>
        <taxon>Alphaproteobacteria</taxon>
        <taxon>Hyphomicrobiales</taxon>
        <taxon>Rhizobiaceae</taxon>
        <taxon>Rhizobium/Agrobacterium group</taxon>
        <taxon>Rhizobium</taxon>
    </lineage>
</organism>
<gene>
    <name evidence="1" type="ORF">GFL91_28005</name>
</gene>